<name>A0A4Q7N665_9BACT</name>
<dbReference type="OrthoDB" id="9796521at2"/>
<dbReference type="PROSITE" id="PS51819">
    <property type="entry name" value="VOC"/>
    <property type="match status" value="1"/>
</dbReference>
<keyword evidence="2" id="KW-0560">Oxidoreductase</keyword>
<keyword evidence="3" id="KW-1185">Reference proteome</keyword>
<dbReference type="Pfam" id="PF00903">
    <property type="entry name" value="Glyoxalase"/>
    <property type="match status" value="1"/>
</dbReference>
<dbReference type="InterPro" id="IPR037523">
    <property type="entry name" value="VOC_core"/>
</dbReference>
<sequence>MEPITAVRPAIAGMCPYIQVFDMPLSLQFYRDVVGFVVSQSSGADDDVDWVLLQLGESWLMLNTIYEKDDRPPKPDPARAAGHEDTAFFFSCRDLDLMYTYLVSKNVKVTSPFKTGYGFKAINLKDPDGYGLTFHWPLEEGK</sequence>
<dbReference type="InterPro" id="IPR029068">
    <property type="entry name" value="Glyas_Bleomycin-R_OHBP_Dase"/>
</dbReference>
<gene>
    <name evidence="2" type="ORF">EV199_2448</name>
</gene>
<dbReference type="Proteomes" id="UP000293874">
    <property type="component" value="Unassembled WGS sequence"/>
</dbReference>
<accession>A0A4Q7N665</accession>
<comment type="caution">
    <text evidence="2">The sequence shown here is derived from an EMBL/GenBank/DDBJ whole genome shotgun (WGS) entry which is preliminary data.</text>
</comment>
<dbReference type="Gene3D" id="3.10.180.10">
    <property type="entry name" value="2,3-Dihydroxybiphenyl 1,2-Dioxygenase, domain 1"/>
    <property type="match status" value="1"/>
</dbReference>
<keyword evidence="2" id="KW-0223">Dioxygenase</keyword>
<evidence type="ECO:0000313" key="3">
    <source>
        <dbReference type="Proteomes" id="UP000293874"/>
    </source>
</evidence>
<dbReference type="EMBL" id="SGXA01000001">
    <property type="protein sequence ID" value="RZS76562.1"/>
    <property type="molecule type" value="Genomic_DNA"/>
</dbReference>
<dbReference type="AlphaFoldDB" id="A0A4Q7N665"/>
<reference evidence="2 3" key="1">
    <citation type="submission" date="2019-02" db="EMBL/GenBank/DDBJ databases">
        <title>Genomic Encyclopedia of Type Strains, Phase IV (KMG-IV): sequencing the most valuable type-strain genomes for metagenomic binning, comparative biology and taxonomic classification.</title>
        <authorList>
            <person name="Goeker M."/>
        </authorList>
    </citation>
    <scope>NUCLEOTIDE SEQUENCE [LARGE SCALE GENOMIC DNA]</scope>
    <source>
        <strain evidence="2 3">DSM 18116</strain>
    </source>
</reference>
<evidence type="ECO:0000259" key="1">
    <source>
        <dbReference type="PROSITE" id="PS51819"/>
    </source>
</evidence>
<proteinExistence type="predicted"/>
<dbReference type="GO" id="GO:0051213">
    <property type="term" value="F:dioxygenase activity"/>
    <property type="evidence" value="ECO:0007669"/>
    <property type="project" value="UniProtKB-KW"/>
</dbReference>
<feature type="domain" description="VOC" evidence="1">
    <location>
        <begin position="11"/>
        <end position="137"/>
    </location>
</feature>
<evidence type="ECO:0000313" key="2">
    <source>
        <dbReference type="EMBL" id="RZS76562.1"/>
    </source>
</evidence>
<dbReference type="RefSeq" id="WP_130540857.1">
    <property type="nucleotide sequence ID" value="NZ_CP042431.1"/>
</dbReference>
<protein>
    <submittedName>
        <fullName evidence="2">Glyoxalase/bleomycin resistance protein/dioxygenase superfamily protein</fullName>
    </submittedName>
</protein>
<dbReference type="InterPro" id="IPR004360">
    <property type="entry name" value="Glyas_Fos-R_dOase_dom"/>
</dbReference>
<organism evidence="2 3">
    <name type="scientific">Pseudobacter ginsenosidimutans</name>
    <dbReference type="NCBI Taxonomy" id="661488"/>
    <lineage>
        <taxon>Bacteria</taxon>
        <taxon>Pseudomonadati</taxon>
        <taxon>Bacteroidota</taxon>
        <taxon>Chitinophagia</taxon>
        <taxon>Chitinophagales</taxon>
        <taxon>Chitinophagaceae</taxon>
        <taxon>Pseudobacter</taxon>
    </lineage>
</organism>
<dbReference type="SUPFAM" id="SSF54593">
    <property type="entry name" value="Glyoxalase/Bleomycin resistance protein/Dihydroxybiphenyl dioxygenase"/>
    <property type="match status" value="1"/>
</dbReference>